<evidence type="ECO:0000256" key="6">
    <source>
        <dbReference type="ARBA" id="ARBA00023163"/>
    </source>
</evidence>
<dbReference type="InterPro" id="IPR001628">
    <property type="entry name" value="Znf_hrmn_rcpt"/>
</dbReference>
<dbReference type="EMBL" id="JQ841040">
    <property type="protein sequence ID" value="AFM30921.1"/>
    <property type="molecule type" value="mRNA"/>
</dbReference>
<keyword evidence="7" id="KW-0675">Receptor</keyword>
<protein>
    <submittedName>
        <fullName evidence="11">KNIRPS1</fullName>
    </submittedName>
    <submittedName>
        <fullName evidence="12">Kni1</fullName>
    </submittedName>
</protein>
<feature type="domain" description="Nuclear receptor" evidence="10">
    <location>
        <begin position="10"/>
        <end position="86"/>
    </location>
</feature>
<keyword evidence="3" id="KW-0862">Zinc</keyword>
<sequence>MTVANYLRMNQLCKVCSEPAAGFHFGAFTCEGCKSFFGRTYNNLSQIHECKNGGQCVINKQNRTSCKACRLRKCLFVGMSKSGSRYGRRSNWFKIHCALQEQAANLNRSTEGAGNINLQLSAARENLIRLSPSRCVDDEGKLGSPALSSPDSNTSDTSVDVEPRRNISGTSIQTSHSQLTLAQHESLVARELSKRTGNALATVGGRSLEPPVPGTDFVAGLSLYGIHSGFSLLQASQLYQRLYPPFLYPGIRPVMDPIAPPQQSPSPTQIKSLPIKSPSNPPSPAHSLPPPSTKREQVSNPSSPQSLPARHFSDRTAHSPSSSSPSPPLISRKRAADSPPEQDAPIDLSVKRPRFSSTTSVPLPDLTPIPLPFNFLHLAAPSTSSTPSVPVDLTSNA</sequence>
<keyword evidence="2" id="KW-0863">Zinc-finger</keyword>
<evidence type="ECO:0000256" key="2">
    <source>
        <dbReference type="ARBA" id="ARBA00022771"/>
    </source>
</evidence>
<keyword evidence="5" id="KW-0238">DNA-binding</keyword>
<organism evidence="11">
    <name type="scientific">Parhyale hawaiensis</name>
    <dbReference type="NCBI Taxonomy" id="317513"/>
    <lineage>
        <taxon>Eukaryota</taxon>
        <taxon>Metazoa</taxon>
        <taxon>Ecdysozoa</taxon>
        <taxon>Arthropoda</taxon>
        <taxon>Crustacea</taxon>
        <taxon>Multicrustacea</taxon>
        <taxon>Malacostraca</taxon>
        <taxon>Eumalacostraca</taxon>
        <taxon>Peracarida</taxon>
        <taxon>Amphipoda</taxon>
        <taxon>Senticaudata</taxon>
        <taxon>Talitrida</taxon>
        <taxon>Hyaloidea</taxon>
        <taxon>Hyalidae</taxon>
        <taxon>Parhyale</taxon>
    </lineage>
</organism>
<name>I6QS34_9CRUS</name>
<proteinExistence type="evidence at transcript level"/>
<feature type="region of interest" description="Disordered" evidence="9">
    <location>
        <begin position="378"/>
        <end position="397"/>
    </location>
</feature>
<evidence type="ECO:0000256" key="8">
    <source>
        <dbReference type="ARBA" id="ARBA00023242"/>
    </source>
</evidence>
<accession>I6QS34</accession>
<dbReference type="PANTHER" id="PTHR48092">
    <property type="entry name" value="KNIRPS-RELATED PROTEIN-RELATED"/>
    <property type="match status" value="1"/>
</dbReference>
<feature type="compositionally biased region" description="Polar residues" evidence="9">
    <location>
        <begin position="146"/>
        <end position="158"/>
    </location>
</feature>
<reference evidence="12" key="2">
    <citation type="submission" date="2013-03" db="EMBL/GenBank/DDBJ databases">
        <authorList>
            <person name="Schmid B.G.M."/>
            <person name="Thurmer A."/>
            <person name="Schwirz J."/>
            <person name="Wimmer E.A."/>
        </authorList>
    </citation>
    <scope>NUCLEOTIDE SEQUENCE</scope>
</reference>
<evidence type="ECO:0000313" key="12">
    <source>
        <dbReference type="EMBL" id="AGI05154.1"/>
    </source>
</evidence>
<dbReference type="AlphaFoldDB" id="I6QS34"/>
<dbReference type="SUPFAM" id="SSF57716">
    <property type="entry name" value="Glucocorticoid receptor-like (DNA-binding domain)"/>
    <property type="match status" value="1"/>
</dbReference>
<evidence type="ECO:0000256" key="7">
    <source>
        <dbReference type="ARBA" id="ARBA00023170"/>
    </source>
</evidence>
<evidence type="ECO:0000313" key="11">
    <source>
        <dbReference type="EMBL" id="AFM30921.1"/>
    </source>
</evidence>
<evidence type="ECO:0000256" key="4">
    <source>
        <dbReference type="ARBA" id="ARBA00023015"/>
    </source>
</evidence>
<evidence type="ECO:0000256" key="3">
    <source>
        <dbReference type="ARBA" id="ARBA00022833"/>
    </source>
</evidence>
<dbReference type="Gene3D" id="3.30.50.10">
    <property type="entry name" value="Erythroid Transcription Factor GATA-1, subunit A"/>
    <property type="match status" value="1"/>
</dbReference>
<gene>
    <name evidence="11" type="primary">kni1</name>
</gene>
<dbReference type="PROSITE" id="PS51030">
    <property type="entry name" value="NUCLEAR_REC_DBD_2"/>
    <property type="match status" value="1"/>
</dbReference>
<dbReference type="Pfam" id="PF00105">
    <property type="entry name" value="zf-C4"/>
    <property type="match status" value="1"/>
</dbReference>
<dbReference type="GO" id="GO:0008270">
    <property type="term" value="F:zinc ion binding"/>
    <property type="evidence" value="ECO:0007669"/>
    <property type="project" value="UniProtKB-KW"/>
</dbReference>
<feature type="region of interest" description="Disordered" evidence="9">
    <location>
        <begin position="138"/>
        <end position="178"/>
    </location>
</feature>
<evidence type="ECO:0000259" key="10">
    <source>
        <dbReference type="PROSITE" id="PS51030"/>
    </source>
</evidence>
<keyword evidence="8" id="KW-0539">Nucleus</keyword>
<dbReference type="GO" id="GO:0003700">
    <property type="term" value="F:DNA-binding transcription factor activity"/>
    <property type="evidence" value="ECO:0007669"/>
    <property type="project" value="InterPro"/>
</dbReference>
<evidence type="ECO:0000256" key="9">
    <source>
        <dbReference type="SAM" id="MobiDB-lite"/>
    </source>
</evidence>
<evidence type="ECO:0000256" key="5">
    <source>
        <dbReference type="ARBA" id="ARBA00023125"/>
    </source>
</evidence>
<dbReference type="InterPro" id="IPR050200">
    <property type="entry name" value="Nuclear_hormone_rcpt_NR3"/>
</dbReference>
<reference evidence="11" key="1">
    <citation type="journal article" date="2013" name="Mol. Biol. Evol.">
        <title>The Evolution of the knirps Family of Transcription Factors in Arthropods.</title>
        <authorList>
            <person name="Naggan Perl T."/>
            <person name="Schmid B.G."/>
            <person name="Schwirz J."/>
            <person name="Chipman A.D."/>
        </authorList>
    </citation>
    <scope>NUCLEOTIDE SEQUENCE</scope>
</reference>
<keyword evidence="1" id="KW-0479">Metal-binding</keyword>
<dbReference type="InterPro" id="IPR013088">
    <property type="entry name" value="Znf_NHR/GATA"/>
</dbReference>
<keyword evidence="4" id="KW-0805">Transcription regulation</keyword>
<keyword evidence="6" id="KW-0804">Transcription</keyword>
<dbReference type="SMART" id="SM00399">
    <property type="entry name" value="ZnF_C4"/>
    <property type="match status" value="1"/>
</dbReference>
<feature type="region of interest" description="Disordered" evidence="9">
    <location>
        <begin position="257"/>
        <end position="368"/>
    </location>
</feature>
<evidence type="ECO:0000256" key="1">
    <source>
        <dbReference type="ARBA" id="ARBA00022723"/>
    </source>
</evidence>
<feature type="compositionally biased region" description="Low complexity" evidence="9">
    <location>
        <begin position="381"/>
        <end position="391"/>
    </location>
</feature>
<feature type="compositionally biased region" description="Pro residues" evidence="9">
    <location>
        <begin position="279"/>
        <end position="292"/>
    </location>
</feature>
<dbReference type="GO" id="GO:0043565">
    <property type="term" value="F:sequence-specific DNA binding"/>
    <property type="evidence" value="ECO:0007669"/>
    <property type="project" value="InterPro"/>
</dbReference>
<dbReference type="PRINTS" id="PR00047">
    <property type="entry name" value="STROIDFINGER"/>
</dbReference>
<dbReference type="EMBL" id="KC808167">
    <property type="protein sequence ID" value="AGI05154.1"/>
    <property type="molecule type" value="Genomic_DNA"/>
</dbReference>
<dbReference type="PROSITE" id="PS00031">
    <property type="entry name" value="NUCLEAR_REC_DBD_1"/>
    <property type="match status" value="1"/>
</dbReference>
<feature type="compositionally biased region" description="Polar residues" evidence="9">
    <location>
        <begin position="167"/>
        <end position="178"/>
    </location>
</feature>